<evidence type="ECO:0000313" key="2">
    <source>
        <dbReference type="Proteomes" id="UP000275978"/>
    </source>
</evidence>
<keyword evidence="2" id="KW-1185">Reference proteome</keyword>
<name>A0A3G3LZ62_9CAUD</name>
<dbReference type="KEGG" id="vg:60328587"/>
<evidence type="ECO:0000313" key="1">
    <source>
        <dbReference type="EMBL" id="AYQ99431.1"/>
    </source>
</evidence>
<reference evidence="1 2" key="1">
    <citation type="submission" date="2018-10" db="EMBL/GenBank/DDBJ databases">
        <authorList>
            <person name="Garlena R.A."/>
            <person name="Russell D.A."/>
            <person name="Pope W.H."/>
            <person name="Jacobs-Sera D."/>
            <person name="Hatfull G.F."/>
        </authorList>
    </citation>
    <scope>NUCLEOTIDE SEQUENCE [LARGE SCALE GENOMIC DNA]</scope>
</reference>
<accession>A0A3G3LZ62</accession>
<dbReference type="Proteomes" id="UP000275978">
    <property type="component" value="Segment"/>
</dbReference>
<sequence length="152" mass="17794">MGLDTTHDCWHGAYSGFTRFREVVGRAAGLPYIIPSDPDHWSHGSPVLDFDWDLYTLDNYQGRWRKKDPVWRRPDDIYGIPKQDDVLYLLIHSDCDGELRRGYLPRLKARLEELEPEYERLANDDDYLRGRLRTFIEGLGRAIDAGEHVRFG</sequence>
<dbReference type="EMBL" id="MK016494">
    <property type="protein sequence ID" value="AYQ99431.1"/>
    <property type="molecule type" value="Genomic_DNA"/>
</dbReference>
<protein>
    <submittedName>
        <fullName evidence="1">Uncharacterized protein</fullName>
    </submittedName>
</protein>
<organism evidence="1 2">
    <name type="scientific">Mycobacterium phage Filuzino</name>
    <dbReference type="NCBI Taxonomy" id="2484209"/>
    <lineage>
        <taxon>Viruses</taxon>
        <taxon>Duplodnaviria</taxon>
        <taxon>Heunggongvirae</taxon>
        <taxon>Uroviricota</taxon>
        <taxon>Caudoviricetes</taxon>
        <taxon>Gracegardnervirinae</taxon>
        <taxon>Cheoctovirus</taxon>
        <taxon>Cheoctovirus filuzino</taxon>
    </lineage>
</organism>
<gene>
    <name evidence="1" type="primary">86</name>
    <name evidence="1" type="ORF">PBI_FILUZINO_86</name>
</gene>
<dbReference type="GeneID" id="60328587"/>
<dbReference type="RefSeq" id="YP_009957075.1">
    <property type="nucleotide sequence ID" value="NC_051657.1"/>
</dbReference>
<proteinExistence type="predicted"/>